<organism evidence="2 3">
    <name type="scientific">Caerostris extrusa</name>
    <name type="common">Bark spider</name>
    <name type="synonym">Caerostris bankana</name>
    <dbReference type="NCBI Taxonomy" id="172846"/>
    <lineage>
        <taxon>Eukaryota</taxon>
        <taxon>Metazoa</taxon>
        <taxon>Ecdysozoa</taxon>
        <taxon>Arthropoda</taxon>
        <taxon>Chelicerata</taxon>
        <taxon>Arachnida</taxon>
        <taxon>Araneae</taxon>
        <taxon>Araneomorphae</taxon>
        <taxon>Entelegynae</taxon>
        <taxon>Araneoidea</taxon>
        <taxon>Araneidae</taxon>
        <taxon>Caerostris</taxon>
    </lineage>
</organism>
<reference evidence="2 3" key="1">
    <citation type="submission" date="2021-06" db="EMBL/GenBank/DDBJ databases">
        <title>Caerostris extrusa draft genome.</title>
        <authorList>
            <person name="Kono N."/>
            <person name="Arakawa K."/>
        </authorList>
    </citation>
    <scope>NUCLEOTIDE SEQUENCE [LARGE SCALE GENOMIC DNA]</scope>
</reference>
<comment type="caution">
    <text evidence="2">The sequence shown here is derived from an EMBL/GenBank/DDBJ whole genome shotgun (WGS) entry which is preliminary data.</text>
</comment>
<feature type="compositionally biased region" description="Polar residues" evidence="1">
    <location>
        <begin position="14"/>
        <end position="26"/>
    </location>
</feature>
<evidence type="ECO:0000313" key="2">
    <source>
        <dbReference type="EMBL" id="GIY33763.1"/>
    </source>
</evidence>
<name>A0AAV4SH63_CAEEX</name>
<feature type="region of interest" description="Disordered" evidence="1">
    <location>
        <begin position="1"/>
        <end position="37"/>
    </location>
</feature>
<evidence type="ECO:0000256" key="1">
    <source>
        <dbReference type="SAM" id="MobiDB-lite"/>
    </source>
</evidence>
<sequence length="134" mass="15263">MLWHSVPCSPASGDPQTRTVAQSGGRQTAGAEATTRKKKAFHAECNGRHTTFVKKIYDRGNIVNITFEKSDENDQERQPPDEPRHSRLNASKFETEFIRGDRGVFEGKIHDRGLFHLFSVMLAYEATRTNWLNE</sequence>
<protein>
    <submittedName>
        <fullName evidence="2">Uncharacterized protein</fullName>
    </submittedName>
</protein>
<gene>
    <name evidence="2" type="ORF">CEXT_388401</name>
</gene>
<feature type="compositionally biased region" description="Basic and acidic residues" evidence="1">
    <location>
        <begin position="68"/>
        <end position="85"/>
    </location>
</feature>
<keyword evidence="3" id="KW-1185">Reference proteome</keyword>
<dbReference type="EMBL" id="BPLR01009683">
    <property type="protein sequence ID" value="GIY33763.1"/>
    <property type="molecule type" value="Genomic_DNA"/>
</dbReference>
<dbReference type="AlphaFoldDB" id="A0AAV4SH63"/>
<feature type="region of interest" description="Disordered" evidence="1">
    <location>
        <begin position="67"/>
        <end position="90"/>
    </location>
</feature>
<evidence type="ECO:0000313" key="3">
    <source>
        <dbReference type="Proteomes" id="UP001054945"/>
    </source>
</evidence>
<proteinExistence type="predicted"/>
<accession>A0AAV4SH63</accession>
<dbReference type="Proteomes" id="UP001054945">
    <property type="component" value="Unassembled WGS sequence"/>
</dbReference>